<organism evidence="1 2">
    <name type="scientific">Hyalomma asiaticum</name>
    <name type="common">Tick</name>
    <dbReference type="NCBI Taxonomy" id="266040"/>
    <lineage>
        <taxon>Eukaryota</taxon>
        <taxon>Metazoa</taxon>
        <taxon>Ecdysozoa</taxon>
        <taxon>Arthropoda</taxon>
        <taxon>Chelicerata</taxon>
        <taxon>Arachnida</taxon>
        <taxon>Acari</taxon>
        <taxon>Parasitiformes</taxon>
        <taxon>Ixodida</taxon>
        <taxon>Ixodoidea</taxon>
        <taxon>Ixodidae</taxon>
        <taxon>Hyalomminae</taxon>
        <taxon>Hyalomma</taxon>
    </lineage>
</organism>
<dbReference type="Proteomes" id="UP000821845">
    <property type="component" value="Chromosome 8"/>
</dbReference>
<dbReference type="EMBL" id="CM023488">
    <property type="protein sequence ID" value="KAH6924581.1"/>
    <property type="molecule type" value="Genomic_DNA"/>
</dbReference>
<accession>A0ACB7RS08</accession>
<proteinExistence type="predicted"/>
<keyword evidence="2" id="KW-1185">Reference proteome</keyword>
<sequence>MPPRRVGSFAAGPPHPDWCRTGDGDAADGDPLTTFNEITNHYKLGRRTAPHSAQRTFQRPGDSPTPNPNRHFSVASQYGQLHGNFSSVLSL</sequence>
<evidence type="ECO:0000313" key="2">
    <source>
        <dbReference type="Proteomes" id="UP000821845"/>
    </source>
</evidence>
<comment type="caution">
    <text evidence="1">The sequence shown here is derived from an EMBL/GenBank/DDBJ whole genome shotgun (WGS) entry which is preliminary data.</text>
</comment>
<name>A0ACB7RS08_HYAAI</name>
<gene>
    <name evidence="1" type="ORF">HPB50_019619</name>
</gene>
<reference evidence="1" key="1">
    <citation type="submission" date="2020-05" db="EMBL/GenBank/DDBJ databases">
        <title>Large-scale comparative analyses of tick genomes elucidate their genetic diversity and vector capacities.</title>
        <authorList>
            <person name="Jia N."/>
            <person name="Wang J."/>
            <person name="Shi W."/>
            <person name="Du L."/>
            <person name="Sun Y."/>
            <person name="Zhan W."/>
            <person name="Jiang J."/>
            <person name="Wang Q."/>
            <person name="Zhang B."/>
            <person name="Ji P."/>
            <person name="Sakyi L.B."/>
            <person name="Cui X."/>
            <person name="Yuan T."/>
            <person name="Jiang B."/>
            <person name="Yang W."/>
            <person name="Lam T.T.-Y."/>
            <person name="Chang Q."/>
            <person name="Ding S."/>
            <person name="Wang X."/>
            <person name="Zhu J."/>
            <person name="Ruan X."/>
            <person name="Zhao L."/>
            <person name="Wei J."/>
            <person name="Que T."/>
            <person name="Du C."/>
            <person name="Cheng J."/>
            <person name="Dai P."/>
            <person name="Han X."/>
            <person name="Huang E."/>
            <person name="Gao Y."/>
            <person name="Liu J."/>
            <person name="Shao H."/>
            <person name="Ye R."/>
            <person name="Li L."/>
            <person name="Wei W."/>
            <person name="Wang X."/>
            <person name="Wang C."/>
            <person name="Yang T."/>
            <person name="Huo Q."/>
            <person name="Li W."/>
            <person name="Guo W."/>
            <person name="Chen H."/>
            <person name="Zhou L."/>
            <person name="Ni X."/>
            <person name="Tian J."/>
            <person name="Zhou Y."/>
            <person name="Sheng Y."/>
            <person name="Liu T."/>
            <person name="Pan Y."/>
            <person name="Xia L."/>
            <person name="Li J."/>
            <person name="Zhao F."/>
            <person name="Cao W."/>
        </authorList>
    </citation>
    <scope>NUCLEOTIDE SEQUENCE</scope>
    <source>
        <strain evidence="1">Hyas-2018</strain>
    </source>
</reference>
<protein>
    <submittedName>
        <fullName evidence="1">Uncharacterized protein</fullName>
    </submittedName>
</protein>
<evidence type="ECO:0000313" key="1">
    <source>
        <dbReference type="EMBL" id="KAH6924581.1"/>
    </source>
</evidence>